<evidence type="ECO:0008006" key="4">
    <source>
        <dbReference type="Google" id="ProtNLM"/>
    </source>
</evidence>
<dbReference type="EMBL" id="CP086654">
    <property type="protein sequence ID" value="UEX89705.1"/>
    <property type="molecule type" value="Genomic_DNA"/>
</dbReference>
<proteinExistence type="predicted"/>
<feature type="coiled-coil region" evidence="1">
    <location>
        <begin position="14"/>
        <end position="41"/>
    </location>
</feature>
<accession>A0ABY3PBL9</accession>
<organism evidence="2 3">
    <name type="scientific">Staphylococcus ratti</name>
    <dbReference type="NCBI Taxonomy" id="2892440"/>
    <lineage>
        <taxon>Bacteria</taxon>
        <taxon>Bacillati</taxon>
        <taxon>Bacillota</taxon>
        <taxon>Bacilli</taxon>
        <taxon>Bacillales</taxon>
        <taxon>Staphylococcaceae</taxon>
        <taxon>Staphylococcus</taxon>
    </lineage>
</organism>
<evidence type="ECO:0000313" key="3">
    <source>
        <dbReference type="Proteomes" id="UP001197626"/>
    </source>
</evidence>
<dbReference type="RefSeq" id="WP_229292210.1">
    <property type="nucleotide sequence ID" value="NZ_CP086654.1"/>
</dbReference>
<evidence type="ECO:0000256" key="1">
    <source>
        <dbReference type="SAM" id="Coils"/>
    </source>
</evidence>
<sequence>MKKEDYWRSQCWFMTDENITLKKTIEQLQEERDELIVSEARVIRHNANLQRKLTEVTMLFKDHLHHKKAWSCNPYYEKVENELNAIMEDNE</sequence>
<keyword evidence="3" id="KW-1185">Reference proteome</keyword>
<evidence type="ECO:0000313" key="2">
    <source>
        <dbReference type="EMBL" id="UEX89705.1"/>
    </source>
</evidence>
<gene>
    <name evidence="2" type="ORF">LN051_09060</name>
</gene>
<keyword evidence="1" id="KW-0175">Coiled coil</keyword>
<protein>
    <recommendedName>
        <fullName evidence="4">Phage protein</fullName>
    </recommendedName>
</protein>
<dbReference type="Proteomes" id="UP001197626">
    <property type="component" value="Chromosome"/>
</dbReference>
<reference evidence="2 3" key="1">
    <citation type="journal article" date="2022" name="Pathogens">
        <title>Staphylococcus ratti sp. nov. Isolated from a Lab Rat.</title>
        <authorList>
            <person name="Kovarovic V."/>
            <person name="Sedlacek I."/>
            <person name="Petras P."/>
            <person name="Kralova S."/>
            <person name="Maslanova I."/>
            <person name="Svec P."/>
            <person name="Neumann-Schaal M."/>
            <person name="Botka T."/>
            <person name="Gelbicova T."/>
            <person name="Stankova E."/>
            <person name="Doskar J."/>
            <person name="Pantucek R."/>
        </authorList>
    </citation>
    <scope>NUCLEOTIDE SEQUENCE [LARGE SCALE GENOMIC DNA]</scope>
    <source>
        <strain evidence="2 3">CCM 9025</strain>
    </source>
</reference>
<name>A0ABY3PBL9_9STAP</name>